<reference evidence="2" key="1">
    <citation type="journal article" date="2021" name="G3 (Bethesda)">
        <title>Chromosome assembled and annotated genome sequence of Aspergillus flavus NRRL 3357.</title>
        <authorList>
            <person name="Skerker J.M."/>
            <person name="Pianalto K.M."/>
            <person name="Mondo S.J."/>
            <person name="Yang K."/>
            <person name="Arkin A.P."/>
            <person name="Keller N.P."/>
            <person name="Grigoriev I.V."/>
            <person name="Louise Glass N.L."/>
        </authorList>
    </citation>
    <scope>NUCLEOTIDE SEQUENCE [LARGE SCALE GENOMIC DNA]</scope>
    <source>
        <strain evidence="2">ATCC 200026 / FGSC A1120 / IAM 13836 / NRRL 3357 / JCM 12722 / SRRC 167</strain>
    </source>
</reference>
<evidence type="ECO:0000313" key="1">
    <source>
        <dbReference type="EMBL" id="QRD88856.1"/>
    </source>
</evidence>
<dbReference type="GO" id="GO:0020037">
    <property type="term" value="F:heme binding"/>
    <property type="evidence" value="ECO:0007669"/>
    <property type="project" value="InterPro"/>
</dbReference>
<evidence type="ECO:0000313" key="2">
    <source>
        <dbReference type="Proteomes" id="UP000596276"/>
    </source>
</evidence>
<dbReference type="SUPFAM" id="SSF48264">
    <property type="entry name" value="Cytochrome P450"/>
    <property type="match status" value="1"/>
</dbReference>
<dbReference type="Gene3D" id="1.10.630.10">
    <property type="entry name" value="Cytochrome P450"/>
    <property type="match status" value="1"/>
</dbReference>
<dbReference type="Proteomes" id="UP000596276">
    <property type="component" value="Chromosome 1"/>
</dbReference>
<sequence length="141" mass="15540">MAPYEKANNTPYLRACLDKNLRITQPIALSLPRCTPIGRGAYTRKVCSWKYSGILSSYVVHREERVFLSAEKFNPVAGLVKADEKSNTVVQHLVPFLEGAFAAEGMEEECHTKADIDARSVELEHGLDWAGAKQAATISSS</sequence>
<keyword evidence="2" id="KW-1185">Reference proteome</keyword>
<dbReference type="GO" id="GO:0016705">
    <property type="term" value="F:oxidoreductase activity, acting on paired donors, with incorporation or reduction of molecular oxygen"/>
    <property type="evidence" value="ECO:0007669"/>
    <property type="project" value="InterPro"/>
</dbReference>
<dbReference type="InterPro" id="IPR036396">
    <property type="entry name" value="Cyt_P450_sf"/>
</dbReference>
<dbReference type="GO" id="GO:0004497">
    <property type="term" value="F:monooxygenase activity"/>
    <property type="evidence" value="ECO:0007669"/>
    <property type="project" value="InterPro"/>
</dbReference>
<organism evidence="1 2">
    <name type="scientific">Aspergillus flavus (strain ATCC 200026 / FGSC A1120 / IAM 13836 / NRRL 3357 / JCM 12722 / SRRC 167)</name>
    <dbReference type="NCBI Taxonomy" id="332952"/>
    <lineage>
        <taxon>Eukaryota</taxon>
        <taxon>Fungi</taxon>
        <taxon>Dikarya</taxon>
        <taxon>Ascomycota</taxon>
        <taxon>Pezizomycotina</taxon>
        <taxon>Eurotiomycetes</taxon>
        <taxon>Eurotiomycetidae</taxon>
        <taxon>Eurotiales</taxon>
        <taxon>Aspergillaceae</taxon>
        <taxon>Aspergillus</taxon>
        <taxon>Aspergillus subgen. Circumdati</taxon>
    </lineage>
</organism>
<dbReference type="GO" id="GO:0005506">
    <property type="term" value="F:iron ion binding"/>
    <property type="evidence" value="ECO:0007669"/>
    <property type="project" value="InterPro"/>
</dbReference>
<accession>A0A7U2QXU1</accession>
<gene>
    <name evidence="1" type="ORF">F9C07_2250680</name>
</gene>
<name>A0A7U2QXU1_ASPFN</name>
<dbReference type="VEuPathDB" id="FungiDB:F9C07_2250680"/>
<protein>
    <submittedName>
        <fullName evidence="1">Uncharacterized protein</fullName>
    </submittedName>
</protein>
<proteinExistence type="predicted"/>
<dbReference type="AlphaFoldDB" id="A0A7U2QXU1"/>
<dbReference type="EMBL" id="CP044619">
    <property type="protein sequence ID" value="QRD88856.1"/>
    <property type="molecule type" value="Genomic_DNA"/>
</dbReference>